<feature type="signal peptide" evidence="5">
    <location>
        <begin position="1"/>
        <end position="23"/>
    </location>
</feature>
<dbReference type="Proteomes" id="UP000019118">
    <property type="component" value="Unassembled WGS sequence"/>
</dbReference>
<comment type="similarity">
    <text evidence="1 4">Belongs to the GMC oxidoreductase family.</text>
</comment>
<evidence type="ECO:0000256" key="3">
    <source>
        <dbReference type="PIRSR" id="PIRSR000137-2"/>
    </source>
</evidence>
<feature type="domain" description="Glucose-methanol-choline oxidoreductase N-terminal" evidence="6">
    <location>
        <begin position="148"/>
        <end position="171"/>
    </location>
</feature>
<reference evidence="8" key="2">
    <citation type="submission" date="2024-08" db="UniProtKB">
        <authorList>
            <consortium name="EnsemblMetazoa"/>
        </authorList>
    </citation>
    <scope>IDENTIFICATION</scope>
</reference>
<comment type="cofactor">
    <cofactor evidence="3">
        <name>FAD</name>
        <dbReference type="ChEBI" id="CHEBI:57692"/>
    </cofactor>
</comment>
<dbReference type="InterPro" id="IPR036188">
    <property type="entry name" value="FAD/NAD-bd_sf"/>
</dbReference>
<dbReference type="PIRSF" id="PIRSF000137">
    <property type="entry name" value="Alcohol_oxidase"/>
    <property type="match status" value="1"/>
</dbReference>
<sequence>MRNLCLFVLVSVLVSKHLFVVLCTEEEQVKYYEEVIKKYEKMVADFQYPTDAKQYKPVNDSIYDFGEFDFIIVGSGSTGSVIANRLTEVENFTVLLVEAGSYANDFVRIPGMSGDVLLLNEFNWFYRTVPQKTICLGMIDNVCPYSRGKGIGGTSLLNGLVYSRGTPESYNRIAAMGNPEWSYEQVLPYFKKLENFHKNVKNVQVENDYHGFEGLVNVEYFPTNRHTTELFVEAAQSIGYNSIDYNGPNFAGASVVHAVHKNGQRWDAGRAYIEPILNRTNLNISTNSYVTKILIDPNNNRADGVQFSKDRRLYQAVARKEVILSAGTIASPQILLQSGVGPKTHLQQVGIPIVHELEVGSTFRDQPGMYGLYFVTNYSDPNVVKGQREKLAEYVKGFGLLGTSGSDALMFASFNQSSPQPDIELEMTYLDPNDAYRKTFYYNNETWNAIWNGTDGSKAFTIQTILLFPKSTGSIRLKSNDPYEYPLIDPKQLSDEKNIDIEKLYQGVQLALKLVDSKPFRSVDAKFINRTLPACAEHEYLSKDYWLCYIRHTSYADNHFQGTNSMGPDPEKGAVVDSRCRVHGIRKLRVADASIFPFTVANHPNAPCMMVGERVSDLIKQDYL</sequence>
<evidence type="ECO:0000256" key="2">
    <source>
        <dbReference type="PIRSR" id="PIRSR000137-1"/>
    </source>
</evidence>
<dbReference type="PANTHER" id="PTHR11552">
    <property type="entry name" value="GLUCOSE-METHANOL-CHOLINE GMC OXIDOREDUCTASE"/>
    <property type="match status" value="1"/>
</dbReference>
<dbReference type="PROSITE" id="PS00624">
    <property type="entry name" value="GMC_OXRED_2"/>
    <property type="match status" value="1"/>
</dbReference>
<dbReference type="PANTHER" id="PTHR11552:SF158">
    <property type="entry name" value="GH23626P-RELATED"/>
    <property type="match status" value="1"/>
</dbReference>
<dbReference type="EnsemblMetazoa" id="XM_019914375.1">
    <property type="protein sequence ID" value="XP_019769934.1"/>
    <property type="gene ID" value="LOC109544279"/>
</dbReference>
<evidence type="ECO:0000313" key="9">
    <source>
        <dbReference type="Proteomes" id="UP000019118"/>
    </source>
</evidence>
<keyword evidence="5" id="KW-0732">Signal</keyword>
<feature type="binding site" evidence="3">
    <location>
        <position position="290"/>
    </location>
    <ligand>
        <name>FAD</name>
        <dbReference type="ChEBI" id="CHEBI:57692"/>
    </ligand>
</feature>
<dbReference type="KEGG" id="dpa:109544279"/>
<evidence type="ECO:0000259" key="6">
    <source>
        <dbReference type="PROSITE" id="PS00623"/>
    </source>
</evidence>
<keyword evidence="4" id="KW-0285">Flavoprotein</keyword>
<dbReference type="Pfam" id="PF05199">
    <property type="entry name" value="GMC_oxred_C"/>
    <property type="match status" value="1"/>
</dbReference>
<dbReference type="InterPro" id="IPR007867">
    <property type="entry name" value="GMC_OxRtase_C"/>
</dbReference>
<dbReference type="SUPFAM" id="SSF54373">
    <property type="entry name" value="FAD-linked reductases, C-terminal domain"/>
    <property type="match status" value="1"/>
</dbReference>
<organism evidence="8 9">
    <name type="scientific">Dendroctonus ponderosae</name>
    <name type="common">Mountain pine beetle</name>
    <dbReference type="NCBI Taxonomy" id="77166"/>
    <lineage>
        <taxon>Eukaryota</taxon>
        <taxon>Metazoa</taxon>
        <taxon>Ecdysozoa</taxon>
        <taxon>Arthropoda</taxon>
        <taxon>Hexapoda</taxon>
        <taxon>Insecta</taxon>
        <taxon>Pterygota</taxon>
        <taxon>Neoptera</taxon>
        <taxon>Endopterygota</taxon>
        <taxon>Coleoptera</taxon>
        <taxon>Polyphaga</taxon>
        <taxon>Cucujiformia</taxon>
        <taxon>Curculionidae</taxon>
        <taxon>Scolytinae</taxon>
        <taxon>Dendroctonus</taxon>
    </lineage>
</organism>
<evidence type="ECO:0000256" key="1">
    <source>
        <dbReference type="ARBA" id="ARBA00010790"/>
    </source>
</evidence>
<accession>A0AAR5Q9M9</accession>
<feature type="active site" description="Proton acceptor" evidence="2">
    <location>
        <position position="603"/>
    </location>
</feature>
<dbReference type="GeneID" id="109544279"/>
<evidence type="ECO:0000256" key="5">
    <source>
        <dbReference type="SAM" id="SignalP"/>
    </source>
</evidence>
<protein>
    <recommendedName>
        <fullName evidence="6 7">Glucose-methanol-choline oxidoreductase N-terminal domain-containing protein</fullName>
    </recommendedName>
</protein>
<name>A0AAR5Q9M9_DENPD</name>
<feature type="binding site" evidence="3">
    <location>
        <position position="154"/>
    </location>
    <ligand>
        <name>FAD</name>
        <dbReference type="ChEBI" id="CHEBI:57692"/>
    </ligand>
</feature>
<dbReference type="GO" id="GO:0016614">
    <property type="term" value="F:oxidoreductase activity, acting on CH-OH group of donors"/>
    <property type="evidence" value="ECO:0007669"/>
    <property type="project" value="InterPro"/>
</dbReference>
<feature type="binding site" evidence="3">
    <location>
        <begin position="158"/>
        <end position="161"/>
    </location>
    <ligand>
        <name>FAD</name>
        <dbReference type="ChEBI" id="CHEBI:57692"/>
    </ligand>
</feature>
<feature type="chain" id="PRO_5043938868" description="Glucose-methanol-choline oxidoreductase N-terminal domain-containing protein" evidence="5">
    <location>
        <begin position="24"/>
        <end position="624"/>
    </location>
</feature>
<evidence type="ECO:0000259" key="7">
    <source>
        <dbReference type="PROSITE" id="PS00624"/>
    </source>
</evidence>
<dbReference type="GO" id="GO:0050660">
    <property type="term" value="F:flavin adenine dinucleotide binding"/>
    <property type="evidence" value="ECO:0007669"/>
    <property type="project" value="InterPro"/>
</dbReference>
<dbReference type="InterPro" id="IPR000172">
    <property type="entry name" value="GMC_OxRdtase_N"/>
</dbReference>
<reference evidence="9" key="1">
    <citation type="journal article" date="2013" name="Genome Biol.">
        <title>Draft genome of the mountain pine beetle, Dendroctonus ponderosae Hopkins, a major forest pest.</title>
        <authorList>
            <person name="Keeling C.I."/>
            <person name="Yuen M.M."/>
            <person name="Liao N.Y."/>
            <person name="Docking T.R."/>
            <person name="Chan S.K."/>
            <person name="Taylor G.A."/>
            <person name="Palmquist D.L."/>
            <person name="Jackman S.D."/>
            <person name="Nguyen A."/>
            <person name="Li M."/>
            <person name="Henderson H."/>
            <person name="Janes J.K."/>
            <person name="Zhao Y."/>
            <person name="Pandoh P."/>
            <person name="Moore R."/>
            <person name="Sperling F.A."/>
            <person name="Huber D.P."/>
            <person name="Birol I."/>
            <person name="Jones S.J."/>
            <person name="Bohlmann J."/>
        </authorList>
    </citation>
    <scope>NUCLEOTIDE SEQUENCE</scope>
</reference>
<keyword evidence="3 4" id="KW-0274">FAD</keyword>
<dbReference type="PROSITE" id="PS00623">
    <property type="entry name" value="GMC_OXRED_1"/>
    <property type="match status" value="1"/>
</dbReference>
<dbReference type="Gene3D" id="3.30.560.10">
    <property type="entry name" value="Glucose Oxidase, domain 3"/>
    <property type="match status" value="1"/>
</dbReference>
<dbReference type="InterPro" id="IPR012132">
    <property type="entry name" value="GMC_OxRdtase"/>
</dbReference>
<feature type="domain" description="Glucose-methanol-choline oxidoreductase N-terminal" evidence="7">
    <location>
        <begin position="327"/>
        <end position="341"/>
    </location>
</feature>
<proteinExistence type="inferred from homology"/>
<feature type="active site" description="Proton donor" evidence="2">
    <location>
        <position position="559"/>
    </location>
</feature>
<dbReference type="SUPFAM" id="SSF51905">
    <property type="entry name" value="FAD/NAD(P)-binding domain"/>
    <property type="match status" value="1"/>
</dbReference>
<evidence type="ECO:0000256" key="4">
    <source>
        <dbReference type="RuleBase" id="RU003968"/>
    </source>
</evidence>
<keyword evidence="9" id="KW-1185">Reference proteome</keyword>
<dbReference type="Pfam" id="PF00732">
    <property type="entry name" value="GMC_oxred_N"/>
    <property type="match status" value="1"/>
</dbReference>
<dbReference type="Gene3D" id="3.50.50.60">
    <property type="entry name" value="FAD/NAD(P)-binding domain"/>
    <property type="match status" value="1"/>
</dbReference>
<evidence type="ECO:0000313" key="8">
    <source>
        <dbReference type="EnsemblMetazoa" id="XP_019769934.1"/>
    </source>
</evidence>
<dbReference type="AlphaFoldDB" id="A0AAR5Q9M9"/>